<dbReference type="RefSeq" id="WP_090165445.1">
    <property type="nucleotide sequence ID" value="NZ_FOFB01000003.1"/>
</dbReference>
<dbReference type="Proteomes" id="UP000199021">
    <property type="component" value="Unassembled WGS sequence"/>
</dbReference>
<dbReference type="PANTHER" id="PTHR43617">
    <property type="entry name" value="L-AMINO ACID N-ACETYLTRANSFERASE"/>
    <property type="match status" value="1"/>
</dbReference>
<dbReference type="InterPro" id="IPR000182">
    <property type="entry name" value="GNAT_dom"/>
</dbReference>
<organism evidence="2 3">
    <name type="scientific">Neolewinella agarilytica</name>
    <dbReference type="NCBI Taxonomy" id="478744"/>
    <lineage>
        <taxon>Bacteria</taxon>
        <taxon>Pseudomonadati</taxon>
        <taxon>Bacteroidota</taxon>
        <taxon>Saprospiria</taxon>
        <taxon>Saprospirales</taxon>
        <taxon>Lewinellaceae</taxon>
        <taxon>Neolewinella</taxon>
    </lineage>
</organism>
<feature type="domain" description="N-acetyltransferase" evidence="1">
    <location>
        <begin position="4"/>
        <end position="180"/>
    </location>
</feature>
<dbReference type="GO" id="GO:0005840">
    <property type="term" value="C:ribosome"/>
    <property type="evidence" value="ECO:0007669"/>
    <property type="project" value="UniProtKB-KW"/>
</dbReference>
<name>A0A1H9B8W6_9BACT</name>
<dbReference type="InterPro" id="IPR016181">
    <property type="entry name" value="Acyl_CoA_acyltransferase"/>
</dbReference>
<dbReference type="OrthoDB" id="9800604at2"/>
<gene>
    <name evidence="2" type="ORF">SAMN05444359_1037</name>
</gene>
<proteinExistence type="predicted"/>
<dbReference type="Gene3D" id="3.40.630.30">
    <property type="match status" value="1"/>
</dbReference>
<dbReference type="PROSITE" id="PS51186">
    <property type="entry name" value="GNAT"/>
    <property type="match status" value="1"/>
</dbReference>
<dbReference type="EMBL" id="FOFB01000003">
    <property type="protein sequence ID" value="SEP84678.1"/>
    <property type="molecule type" value="Genomic_DNA"/>
</dbReference>
<keyword evidence="2" id="KW-0687">Ribonucleoprotein</keyword>
<dbReference type="Pfam" id="PF00583">
    <property type="entry name" value="Acetyltransf_1"/>
    <property type="match status" value="1"/>
</dbReference>
<protein>
    <submittedName>
        <fullName evidence="2">Ribosomal protein S18 acetylase RimI</fullName>
    </submittedName>
</protein>
<evidence type="ECO:0000313" key="2">
    <source>
        <dbReference type="EMBL" id="SEP84678.1"/>
    </source>
</evidence>
<evidence type="ECO:0000259" key="1">
    <source>
        <dbReference type="PROSITE" id="PS51186"/>
    </source>
</evidence>
<dbReference type="InParanoid" id="A0A1H9B8W6"/>
<dbReference type="AlphaFoldDB" id="A0A1H9B8W6"/>
<dbReference type="STRING" id="478744.SAMN05444359_1037"/>
<evidence type="ECO:0000313" key="3">
    <source>
        <dbReference type="Proteomes" id="UP000199021"/>
    </source>
</evidence>
<keyword evidence="2" id="KW-0689">Ribosomal protein</keyword>
<dbReference type="FunCoup" id="A0A1H9B8W6">
    <property type="interactions" value="76"/>
</dbReference>
<accession>A0A1H9B8W6</accession>
<dbReference type="GO" id="GO:0016747">
    <property type="term" value="F:acyltransferase activity, transferring groups other than amino-acyl groups"/>
    <property type="evidence" value="ECO:0007669"/>
    <property type="project" value="InterPro"/>
</dbReference>
<reference evidence="3" key="1">
    <citation type="submission" date="2016-10" db="EMBL/GenBank/DDBJ databases">
        <authorList>
            <person name="Varghese N."/>
            <person name="Submissions S."/>
        </authorList>
    </citation>
    <scope>NUCLEOTIDE SEQUENCE [LARGE SCALE GENOMIC DNA]</scope>
    <source>
        <strain evidence="3">DSM 24740</strain>
    </source>
</reference>
<dbReference type="InterPro" id="IPR050276">
    <property type="entry name" value="MshD_Acetyltransferase"/>
</dbReference>
<dbReference type="SUPFAM" id="SSF55729">
    <property type="entry name" value="Acyl-CoA N-acyltransferases (Nat)"/>
    <property type="match status" value="1"/>
</dbReference>
<keyword evidence="3" id="KW-1185">Reference proteome</keyword>
<sequence>MADYRIQPATPADFPIIQSIAQRTWPDTFGDILSPEQITYMLDMMYSIPAMTEQIGKGHTFLLLLEKSAESANYPEAATHRYTPVGYVSYQFDYLEGTTKIHKLYLLPATQGRGYGKALIEEVDRIARRGGQQKLRLDVNYQNKAVSFYEYLGFEKIGRFNADIGNGYLMEDWQMEKELVD</sequence>
<dbReference type="CDD" id="cd04301">
    <property type="entry name" value="NAT_SF"/>
    <property type="match status" value="1"/>
</dbReference>